<evidence type="ECO:0000256" key="1">
    <source>
        <dbReference type="SAM" id="MobiDB-lite"/>
    </source>
</evidence>
<feature type="compositionally biased region" description="Polar residues" evidence="1">
    <location>
        <begin position="474"/>
        <end position="488"/>
    </location>
</feature>
<feature type="region of interest" description="Disordered" evidence="1">
    <location>
        <begin position="460"/>
        <end position="488"/>
    </location>
</feature>
<protein>
    <submittedName>
        <fullName evidence="2">Uncharacterized protein</fullName>
    </submittedName>
</protein>
<keyword evidence="3" id="KW-1185">Reference proteome</keyword>
<name>A0ABQ4XIN4_9ASTR</name>
<evidence type="ECO:0000313" key="3">
    <source>
        <dbReference type="Proteomes" id="UP001151760"/>
    </source>
</evidence>
<proteinExistence type="predicted"/>
<organism evidence="2 3">
    <name type="scientific">Tanacetum coccineum</name>
    <dbReference type="NCBI Taxonomy" id="301880"/>
    <lineage>
        <taxon>Eukaryota</taxon>
        <taxon>Viridiplantae</taxon>
        <taxon>Streptophyta</taxon>
        <taxon>Embryophyta</taxon>
        <taxon>Tracheophyta</taxon>
        <taxon>Spermatophyta</taxon>
        <taxon>Magnoliopsida</taxon>
        <taxon>eudicotyledons</taxon>
        <taxon>Gunneridae</taxon>
        <taxon>Pentapetalae</taxon>
        <taxon>asterids</taxon>
        <taxon>campanulids</taxon>
        <taxon>Asterales</taxon>
        <taxon>Asteraceae</taxon>
        <taxon>Asteroideae</taxon>
        <taxon>Anthemideae</taxon>
        <taxon>Anthemidinae</taxon>
        <taxon>Tanacetum</taxon>
    </lineage>
</organism>
<comment type="caution">
    <text evidence="2">The sequence shown here is derived from an EMBL/GenBank/DDBJ whole genome shotgun (WGS) entry which is preliminary data.</text>
</comment>
<feature type="region of interest" description="Disordered" evidence="1">
    <location>
        <begin position="390"/>
        <end position="442"/>
    </location>
</feature>
<accession>A0ABQ4XIN4</accession>
<dbReference type="Proteomes" id="UP001151760">
    <property type="component" value="Unassembled WGS sequence"/>
</dbReference>
<feature type="region of interest" description="Disordered" evidence="1">
    <location>
        <begin position="333"/>
        <end position="354"/>
    </location>
</feature>
<dbReference type="EMBL" id="BQNB010009558">
    <property type="protein sequence ID" value="GJS65173.1"/>
    <property type="molecule type" value="Genomic_DNA"/>
</dbReference>
<reference evidence="2" key="1">
    <citation type="journal article" date="2022" name="Int. J. Mol. Sci.">
        <title>Draft Genome of Tanacetum Coccineum: Genomic Comparison of Closely Related Tanacetum-Family Plants.</title>
        <authorList>
            <person name="Yamashiro T."/>
            <person name="Shiraishi A."/>
            <person name="Nakayama K."/>
            <person name="Satake H."/>
        </authorList>
    </citation>
    <scope>NUCLEOTIDE SEQUENCE</scope>
</reference>
<feature type="compositionally biased region" description="Basic and acidic residues" evidence="1">
    <location>
        <begin position="415"/>
        <end position="430"/>
    </location>
</feature>
<gene>
    <name evidence="2" type="ORF">Tco_0679737</name>
</gene>
<evidence type="ECO:0000313" key="2">
    <source>
        <dbReference type="EMBL" id="GJS65173.1"/>
    </source>
</evidence>
<feature type="compositionally biased region" description="Low complexity" evidence="1">
    <location>
        <begin position="343"/>
        <end position="354"/>
    </location>
</feature>
<reference evidence="2" key="2">
    <citation type="submission" date="2022-01" db="EMBL/GenBank/DDBJ databases">
        <authorList>
            <person name="Yamashiro T."/>
            <person name="Shiraishi A."/>
            <person name="Satake H."/>
            <person name="Nakayama K."/>
        </authorList>
    </citation>
    <scope>NUCLEOTIDE SEQUENCE</scope>
</reference>
<feature type="region of interest" description="Disordered" evidence="1">
    <location>
        <begin position="216"/>
        <end position="247"/>
    </location>
</feature>
<sequence>MQWLMKMLEIGGEKMFVQYEVNEVGQNGRFHIRCLQLSRRGIMPSNSHKHKKRDAAYLQQHLQNAQEEEAGSQSTQVEYEFMDMTKPITASQPNVIHRQQANSNSSGFSPTRVNNTAKTISPQPARVHSKSKSSCLSNNFEKLEENHRNSLIPKTQKHMSSECNNITLAIRNAKSEIICVMCKQCLVTANHDVCVLNYVNNMNFRAYNRSTNVSIRENQKKHKANAKKSKELGSKGSLASSRPSKPRTCLRWIPTGRIFAMCGKLTASSNTENKCEKSVCDNASTSNPLKPSSKGFPISTSLLGSWKVYWVICSTNTSNGENHVVLKSSVVTTPDASDKRQQQQDSTSSTSTLTTTISADGNFDLKRIFRKGRKTKPKTTKLGTEWKSYVNGMKSRKKNQSVNVSKSENQKKHKAEIWKPKNVGSKDRFASPKPSKPRSCLRWSPTGRLFDLKGKILTSSESVRPSDGSKGDNACTSNPQATDQKLVSSSTFSMDRCQIGLILC</sequence>